<dbReference type="GO" id="GO:0005777">
    <property type="term" value="C:peroxisome"/>
    <property type="evidence" value="ECO:0007669"/>
    <property type="project" value="TreeGrafter"/>
</dbReference>
<evidence type="ECO:0000259" key="5">
    <source>
        <dbReference type="Pfam" id="PF03015"/>
    </source>
</evidence>
<dbReference type="OrthoDB" id="429813at2759"/>
<evidence type="ECO:0000256" key="3">
    <source>
        <dbReference type="ARBA" id="ARBA00023098"/>
    </source>
</evidence>
<accession>A0A8J2JDE4</accession>
<keyword evidence="2 4" id="KW-0444">Lipid biosynthesis</keyword>
<evidence type="ECO:0000256" key="4">
    <source>
        <dbReference type="RuleBase" id="RU363097"/>
    </source>
</evidence>
<dbReference type="GO" id="GO:0102965">
    <property type="term" value="F:alcohol-forming long-chain fatty acyl-CoA reductase activity"/>
    <property type="evidence" value="ECO:0007669"/>
    <property type="project" value="UniProtKB-EC"/>
</dbReference>
<dbReference type="GO" id="GO:0080019">
    <property type="term" value="F:alcohol-forming very long-chain fatty acyl-CoA reductase activity"/>
    <property type="evidence" value="ECO:0007669"/>
    <property type="project" value="InterPro"/>
</dbReference>
<evidence type="ECO:0000259" key="6">
    <source>
        <dbReference type="Pfam" id="PF07993"/>
    </source>
</evidence>
<dbReference type="EMBL" id="CAJVCH010033843">
    <property type="protein sequence ID" value="CAG7714175.1"/>
    <property type="molecule type" value="Genomic_DNA"/>
</dbReference>
<dbReference type="Pfam" id="PF03015">
    <property type="entry name" value="Sterile"/>
    <property type="match status" value="1"/>
</dbReference>
<keyword evidence="4" id="KW-0560">Oxidoreductase</keyword>
<keyword evidence="3 4" id="KW-0443">Lipid metabolism</keyword>
<comment type="catalytic activity">
    <reaction evidence="4">
        <text>a long-chain fatty acyl-CoA + 2 NADPH + 2 H(+) = a long-chain primary fatty alcohol + 2 NADP(+) + CoA</text>
        <dbReference type="Rhea" id="RHEA:52716"/>
        <dbReference type="ChEBI" id="CHEBI:15378"/>
        <dbReference type="ChEBI" id="CHEBI:57287"/>
        <dbReference type="ChEBI" id="CHEBI:57783"/>
        <dbReference type="ChEBI" id="CHEBI:58349"/>
        <dbReference type="ChEBI" id="CHEBI:77396"/>
        <dbReference type="ChEBI" id="CHEBI:83139"/>
        <dbReference type="EC" id="1.2.1.84"/>
    </reaction>
</comment>
<proteinExistence type="inferred from homology"/>
<keyword evidence="8" id="KW-1185">Reference proteome</keyword>
<feature type="domain" description="Thioester reductase (TE)" evidence="6">
    <location>
        <begin position="6"/>
        <end position="127"/>
    </location>
</feature>
<evidence type="ECO:0000256" key="1">
    <source>
        <dbReference type="ARBA" id="ARBA00005928"/>
    </source>
</evidence>
<dbReference type="EC" id="1.2.1.84" evidence="4"/>
<dbReference type="PANTHER" id="PTHR11011:SF45">
    <property type="entry name" value="FATTY ACYL-COA REDUCTASE CG8306-RELATED"/>
    <property type="match status" value="1"/>
</dbReference>
<evidence type="ECO:0000313" key="7">
    <source>
        <dbReference type="EMBL" id="CAG7714175.1"/>
    </source>
</evidence>
<dbReference type="InterPro" id="IPR013120">
    <property type="entry name" value="FAR_NAD-bd"/>
</dbReference>
<evidence type="ECO:0000256" key="2">
    <source>
        <dbReference type="ARBA" id="ARBA00022516"/>
    </source>
</evidence>
<feature type="domain" description="Fatty acyl-CoA reductase C-terminal" evidence="5">
    <location>
        <begin position="213"/>
        <end position="286"/>
    </location>
</feature>
<keyword evidence="4" id="KW-0521">NADP</keyword>
<protein>
    <recommendedName>
        <fullName evidence="4">Fatty acyl-CoA reductase</fullName>
        <ecNumber evidence="4">1.2.1.84</ecNumber>
    </recommendedName>
</protein>
<name>A0A8J2JDE4_9HEXA</name>
<dbReference type="GO" id="GO:0035336">
    <property type="term" value="P:long-chain fatty-acyl-CoA metabolic process"/>
    <property type="evidence" value="ECO:0007669"/>
    <property type="project" value="TreeGrafter"/>
</dbReference>
<dbReference type="InterPro" id="IPR033640">
    <property type="entry name" value="FAR_C"/>
</dbReference>
<organism evidence="7 8">
    <name type="scientific">Allacma fusca</name>
    <dbReference type="NCBI Taxonomy" id="39272"/>
    <lineage>
        <taxon>Eukaryota</taxon>
        <taxon>Metazoa</taxon>
        <taxon>Ecdysozoa</taxon>
        <taxon>Arthropoda</taxon>
        <taxon>Hexapoda</taxon>
        <taxon>Collembola</taxon>
        <taxon>Symphypleona</taxon>
        <taxon>Sminthuridae</taxon>
        <taxon>Allacma</taxon>
    </lineage>
</organism>
<comment type="similarity">
    <text evidence="1 4">Belongs to the fatty acyl-CoA reductase family.</text>
</comment>
<dbReference type="PANTHER" id="PTHR11011">
    <property type="entry name" value="MALE STERILITY PROTEIN 2-RELATED"/>
    <property type="match status" value="1"/>
</dbReference>
<dbReference type="CDD" id="cd09071">
    <property type="entry name" value="FAR_C"/>
    <property type="match status" value="1"/>
</dbReference>
<dbReference type="Proteomes" id="UP000708208">
    <property type="component" value="Unassembled WGS sequence"/>
</dbReference>
<dbReference type="Pfam" id="PF07993">
    <property type="entry name" value="NAD_binding_4"/>
    <property type="match status" value="1"/>
</dbReference>
<sequence>MPPGTVEEKVYPTDIEPEVALKFLASIPTDWSASITKLILKDKINTYAYSKHIAERLVERAWNNLPVSIVRPGGITSAMTEPLPGWNETQSSSSKWAKLIFCGAYHTVLGNKQGRFELTPVDYAVNTCLAAAWRLGTATPKTFHVYNCVPNRKSNPIMLRDLINWGCETTRESLSVKKHENYYPLISNNTNIFDVNNYLFRKIPGQFWTLLKKGSYPNFQKDYNEAQLIAKTFKAVTTENWEFETSNMAELNQLMDPLDKALFPIDFDQIDWKLFIEYLACGLHKHSQN</sequence>
<dbReference type="InterPro" id="IPR026055">
    <property type="entry name" value="FAR"/>
</dbReference>
<dbReference type="AlphaFoldDB" id="A0A8J2JDE4"/>
<gene>
    <name evidence="7" type="ORF">AFUS01_LOCUS5324</name>
</gene>
<reference evidence="7" key="1">
    <citation type="submission" date="2021-06" db="EMBL/GenBank/DDBJ databases">
        <authorList>
            <person name="Hodson N. C."/>
            <person name="Mongue J. A."/>
            <person name="Jaron S. K."/>
        </authorList>
    </citation>
    <scope>NUCLEOTIDE SEQUENCE</scope>
</reference>
<comment type="function">
    <text evidence="4">Catalyzes the reduction of fatty acyl-CoA to fatty alcohols.</text>
</comment>
<comment type="caution">
    <text evidence="7">The sequence shown here is derived from an EMBL/GenBank/DDBJ whole genome shotgun (WGS) entry which is preliminary data.</text>
</comment>
<evidence type="ECO:0000313" key="8">
    <source>
        <dbReference type="Proteomes" id="UP000708208"/>
    </source>
</evidence>